<evidence type="ECO:0000259" key="5">
    <source>
        <dbReference type="PROSITE" id="PS51223"/>
    </source>
</evidence>
<reference evidence="10" key="3">
    <citation type="journal article" date="2018" name="Vet. Microbiol.">
        <title>Molecular epidemiology of methicillin-resistant staphylococci amongst veterinary personnel, personnel-owned pets, patients and the hospital environment of two companion animal veterinary hospitals.</title>
        <authorList>
            <person name="Worthing K.A."/>
            <person name="Brown J."/>
            <person name="Gerber L."/>
            <person name="Abraham S."/>
            <person name="Trott D."/>
            <person name="Norris J.M."/>
        </authorList>
    </citation>
    <scope>NUCLEOTIDE SEQUENCE [LARGE SCALE GENOMIC DNA]</scope>
    <source>
        <strain evidence="10">ST496-2</strain>
    </source>
</reference>
<evidence type="ECO:0000256" key="4">
    <source>
        <dbReference type="SAM" id="SignalP"/>
    </source>
</evidence>
<dbReference type="Proteomes" id="UP000600220">
    <property type="component" value="Unassembled WGS sequence"/>
</dbReference>
<feature type="domain" description="MAP" evidence="5">
    <location>
        <begin position="148"/>
        <end position="247"/>
    </location>
</feature>
<evidence type="ECO:0000256" key="3">
    <source>
        <dbReference type="PROSITE-ProRule" id="PRU00567"/>
    </source>
</evidence>
<evidence type="ECO:0000313" key="7">
    <source>
        <dbReference type="EMBL" id="PWZ73614.1"/>
    </source>
</evidence>
<sequence>MKAKKLLATGLALGILTSTASLYTDHEAQAASKQHHQVKTSSIPYSTTIDGATPFVQSYLKLSNENVSNFKQLNQKVKSTLKQDYKISATQIEKSKTAQYTVTWKNGKKQTISLKNDAALSAQKLNVKDIQQIDIVVKNQTAKQDVKSVPYTVTIDGQTAYVQSFLNISNKNVTNFYQLNQKVKSALNNEYQLSNKDINRAKTAKYTVTWNNGKKQTINLKSHAQLPGNQISGKDIKNIDIEVVSAK</sequence>
<comment type="caution">
    <text evidence="7">The sequence shown here is derived from an EMBL/GenBank/DDBJ whole genome shotgun (WGS) entry which is preliminary data.</text>
</comment>
<dbReference type="PROSITE" id="PS51223">
    <property type="entry name" value="MAP"/>
    <property type="match status" value="2"/>
</dbReference>
<gene>
    <name evidence="7" type="ORF">DD902_10290</name>
    <name evidence="8" type="ORF">DV961_03645</name>
    <name evidence="6" type="ORF">EGV54_07215</name>
</gene>
<dbReference type="SUPFAM" id="SSF54334">
    <property type="entry name" value="Superantigen toxins, C-terminal domain"/>
    <property type="match status" value="1"/>
</dbReference>
<accession>A0A2A4EMC0</accession>
<evidence type="ECO:0000256" key="2">
    <source>
        <dbReference type="ARBA" id="ARBA00022737"/>
    </source>
</evidence>
<feature type="repeat" description="MAP" evidence="3">
    <location>
        <begin position="37"/>
        <end position="147"/>
    </location>
</feature>
<proteinExistence type="predicted"/>
<feature type="repeat" description="MAP" evidence="3">
    <location>
        <begin position="148"/>
        <end position="247"/>
    </location>
</feature>
<protein>
    <submittedName>
        <fullName evidence="7">MAP domain-containing protein</fullName>
    </submittedName>
</protein>
<dbReference type="Pfam" id="PF03642">
    <property type="entry name" value="MAP"/>
    <property type="match status" value="2"/>
</dbReference>
<dbReference type="AlphaFoldDB" id="A0A2A4EMC0"/>
<evidence type="ECO:0000313" key="6">
    <source>
        <dbReference type="EMBL" id="EGQ4384883.1"/>
    </source>
</evidence>
<dbReference type="RefSeq" id="WP_015729316.1">
    <property type="nucleotide sequence ID" value="NZ_AP019372.1"/>
</dbReference>
<dbReference type="InterPro" id="IPR016091">
    <property type="entry name" value="SuperAg_toxin_C"/>
</dbReference>
<feature type="chain" id="PRO_5044572808" evidence="4">
    <location>
        <begin position="21"/>
        <end position="247"/>
    </location>
</feature>
<dbReference type="EMBL" id="QEIT01000061">
    <property type="protein sequence ID" value="PWZ73614.1"/>
    <property type="molecule type" value="Genomic_DNA"/>
</dbReference>
<feature type="signal peptide" evidence="4">
    <location>
        <begin position="1"/>
        <end position="20"/>
    </location>
</feature>
<dbReference type="GO" id="GO:0005576">
    <property type="term" value="C:extracellular region"/>
    <property type="evidence" value="ECO:0007669"/>
    <property type="project" value="InterPro"/>
</dbReference>
<feature type="domain" description="MAP" evidence="5">
    <location>
        <begin position="37"/>
        <end position="147"/>
    </location>
</feature>
<dbReference type="Proteomes" id="UP000246800">
    <property type="component" value="Unassembled WGS sequence"/>
</dbReference>
<dbReference type="Proteomes" id="UP000256409">
    <property type="component" value="Unassembled WGS sequence"/>
</dbReference>
<evidence type="ECO:0000313" key="9">
    <source>
        <dbReference type="Proteomes" id="UP000246800"/>
    </source>
</evidence>
<dbReference type="Gene3D" id="3.10.20.120">
    <property type="match status" value="2"/>
</dbReference>
<evidence type="ECO:0000313" key="11">
    <source>
        <dbReference type="Proteomes" id="UP000600220"/>
    </source>
</evidence>
<reference evidence="6 11" key="4">
    <citation type="submission" date="2018-11" db="EMBL/GenBank/DDBJ databases">
        <authorList>
            <consortium name="Veterinary Laboratory Investigation and Response Network"/>
        </authorList>
    </citation>
    <scope>NUCLEOTIDE SEQUENCE [LARGE SCALE GENOMIC DNA]</scope>
    <source>
        <strain evidence="6 11">SPSE-18-VL-LA-PA-Ryan-0021</strain>
    </source>
</reference>
<evidence type="ECO:0000256" key="1">
    <source>
        <dbReference type="ARBA" id="ARBA00022729"/>
    </source>
</evidence>
<dbReference type="SMR" id="A0A2A4EMC0"/>
<organism evidence="7 9">
    <name type="scientific">Staphylococcus pseudintermedius</name>
    <dbReference type="NCBI Taxonomy" id="283734"/>
    <lineage>
        <taxon>Bacteria</taxon>
        <taxon>Bacillati</taxon>
        <taxon>Bacillota</taxon>
        <taxon>Bacilli</taxon>
        <taxon>Bacillales</taxon>
        <taxon>Staphylococcaceae</taxon>
        <taxon>Staphylococcus</taxon>
        <taxon>Staphylococcus intermedius group</taxon>
    </lineage>
</organism>
<reference evidence="8" key="2">
    <citation type="journal article" date="2018" name="Vet. Microbiol.">
        <title>Methicillin-resistant staphylococci amongst veterinary personnel, personnel-owned pets, patients and the hospital environment of two small animal veterinary hospitals.</title>
        <authorList>
            <person name="Worthing K.A."/>
            <person name="Brown J."/>
            <person name="Gerber L."/>
            <person name="Abraham S."/>
            <person name="Trott D."/>
            <person name="Norris J.M."/>
        </authorList>
    </citation>
    <scope>NUCLEOTIDE SEQUENCE</scope>
    <source>
        <strain evidence="8">ST496-2</strain>
    </source>
</reference>
<keyword evidence="2" id="KW-0677">Repeat</keyword>
<dbReference type="InterPro" id="IPR005298">
    <property type="entry name" value="MAP_dom"/>
</dbReference>
<dbReference type="EMBL" id="AAXKXX010000008">
    <property type="protein sequence ID" value="EGQ4384883.1"/>
    <property type="molecule type" value="Genomic_DNA"/>
</dbReference>
<dbReference type="OrthoDB" id="9980973at2"/>
<reference evidence="7 9" key="1">
    <citation type="journal article" date="2018" name="Vet. Microbiol.">
        <title>Clonal diversity and geographic distribution of methicillin-resistant Staphylococcus pseudintermedius from Australian animals: Discovery of novel sequence types.</title>
        <authorList>
            <person name="Worthing K.A."/>
            <person name="Abraham S."/>
            <person name="Coombs G.W."/>
            <person name="Pang S."/>
            <person name="Saputra S."/>
            <person name="Jordan D."/>
            <person name="Trott D.J."/>
            <person name="Norris J.M."/>
        </authorList>
    </citation>
    <scope>NUCLEOTIDE SEQUENCE [LARGE SCALE GENOMIC DNA]</scope>
    <source>
        <strain evidence="7 9">ST525 1</strain>
    </source>
</reference>
<keyword evidence="11" id="KW-1185">Reference proteome</keyword>
<evidence type="ECO:0000313" key="10">
    <source>
        <dbReference type="Proteomes" id="UP000256409"/>
    </source>
</evidence>
<keyword evidence="1 4" id="KW-0732">Signal</keyword>
<evidence type="ECO:0000313" key="8">
    <source>
        <dbReference type="EMBL" id="REA83202.1"/>
    </source>
</evidence>
<name>A0A2A4EMC0_STAPS</name>
<dbReference type="EMBL" id="QQPC01000015">
    <property type="protein sequence ID" value="REA83202.1"/>
    <property type="molecule type" value="Genomic_DNA"/>
</dbReference>